<dbReference type="SUPFAM" id="SSF53822">
    <property type="entry name" value="Periplasmic binding protein-like I"/>
    <property type="match status" value="1"/>
</dbReference>
<feature type="domain" description="LysM" evidence="7">
    <location>
        <begin position="100"/>
        <end position="144"/>
    </location>
</feature>
<feature type="region of interest" description="Disordered" evidence="5">
    <location>
        <begin position="79"/>
        <end position="103"/>
    </location>
</feature>
<reference evidence="8 9" key="1">
    <citation type="submission" date="2019-09" db="EMBL/GenBank/DDBJ databases">
        <title>Flavobacterium sp. nov., isolated from glacier ice.</title>
        <authorList>
            <person name="Liu Q."/>
        </authorList>
    </citation>
    <scope>NUCLEOTIDE SEQUENCE [LARGE SCALE GENOMIC DNA]</scope>
    <source>
        <strain evidence="8 9">NBRC 112527</strain>
    </source>
</reference>
<dbReference type="GO" id="GO:0016020">
    <property type="term" value="C:membrane"/>
    <property type="evidence" value="ECO:0007669"/>
    <property type="project" value="UniProtKB-SubCell"/>
</dbReference>
<dbReference type="CDD" id="cd00118">
    <property type="entry name" value="LysM"/>
    <property type="match status" value="4"/>
</dbReference>
<evidence type="ECO:0000256" key="5">
    <source>
        <dbReference type="SAM" id="MobiDB-lite"/>
    </source>
</evidence>
<gene>
    <name evidence="8" type="ORF">F6464_10465</name>
</gene>
<keyword evidence="4" id="KW-0472">Membrane</keyword>
<dbReference type="EMBL" id="WAEM01000005">
    <property type="protein sequence ID" value="KAB1155617.1"/>
    <property type="molecule type" value="Genomic_DNA"/>
</dbReference>
<accession>A0A7J5ADF6</accession>
<feature type="domain" description="LysM" evidence="7">
    <location>
        <begin position="181"/>
        <end position="224"/>
    </location>
</feature>
<dbReference type="Proteomes" id="UP000490922">
    <property type="component" value="Unassembled WGS sequence"/>
</dbReference>
<keyword evidence="2" id="KW-0812">Transmembrane</keyword>
<dbReference type="PANTHER" id="PTHR33734">
    <property type="entry name" value="LYSM DOMAIN-CONTAINING GPI-ANCHORED PROTEIN 2"/>
    <property type="match status" value="1"/>
</dbReference>
<feature type="signal peptide" evidence="6">
    <location>
        <begin position="1"/>
        <end position="19"/>
    </location>
</feature>
<proteinExistence type="predicted"/>
<dbReference type="InterPro" id="IPR028082">
    <property type="entry name" value="Peripla_BP_I"/>
</dbReference>
<dbReference type="Gene3D" id="3.10.350.10">
    <property type="entry name" value="LysM domain"/>
    <property type="match status" value="4"/>
</dbReference>
<evidence type="ECO:0000256" key="4">
    <source>
        <dbReference type="ARBA" id="ARBA00023136"/>
    </source>
</evidence>
<feature type="chain" id="PRO_5029633706" evidence="6">
    <location>
        <begin position="20"/>
        <end position="690"/>
    </location>
</feature>
<dbReference type="SMART" id="SM00257">
    <property type="entry name" value="LysM"/>
    <property type="match status" value="4"/>
</dbReference>
<keyword evidence="9" id="KW-1185">Reference proteome</keyword>
<name>A0A7J5ADF6_9FLAO</name>
<dbReference type="InterPro" id="IPR001828">
    <property type="entry name" value="ANF_lig-bd_rcpt"/>
</dbReference>
<sequence>MNFILSLFVTFSISCSLFAQDNNFIKHTVSKGETINEIATKYKVTPYDIYKLNPDSQTGLKESDVLLIPTVEEKETVLKQESKPVSKIAPKPKVSNSNPKTHITKPKENLYSISRDYNVSVEELKSLNEAALKDGLKIGQVIKIPSGEATSITESKPVIAEIPVVKKVTKEPTVSKSGKGIYHIVEPKETKFGIAKKYGITVQELEERNPDIVSNLTIGFKLLISGDEAKKAVVIPEVQKPKPVIKEIIQQETVVTEVIRTQKFNGFANYEVKPKETLYSLSQSFNISQEELMTLNPTLKDGVRIGMILKVPGKGKIVNLSNSNAKFSDLTKTINAKDKKQLVLLLPFNASKIQGDTLKTIGVRLKKDAFLNMTLDFYSGALMAIDSAKTLGINVEVKIFDSEESKLTSNVVNVVKNNNLQEANAIIGPFYQQYVEKVAELLNDANVPVISPLSKEIGKSYSNLYQAMPPSDFTKTAMFDFMIAKGGNIIVVSDPKKIANKEFITKKYPSAKFVPFTETGALDIITFKTLLVKDKMNYVVMDSERTGMILSTTNVLLNELVNFQIQLVIIEPNGTLDFEEISMKRLTILKMLYPSLTRENDSPEAVIFENQYKEKNKVFPSQFATRGFDITFDTLLRLSQGKSFEVSANEDKTEQVESKFEYSKKNSEGYTNKGVYIMEFQEDLSVKQVN</sequence>
<evidence type="ECO:0000313" key="8">
    <source>
        <dbReference type="EMBL" id="KAB1155617.1"/>
    </source>
</evidence>
<dbReference type="Pfam" id="PF01476">
    <property type="entry name" value="LysM"/>
    <property type="match status" value="4"/>
</dbReference>
<evidence type="ECO:0000313" key="9">
    <source>
        <dbReference type="Proteomes" id="UP000490922"/>
    </source>
</evidence>
<dbReference type="Gene3D" id="3.40.50.2300">
    <property type="match status" value="1"/>
</dbReference>
<evidence type="ECO:0000256" key="1">
    <source>
        <dbReference type="ARBA" id="ARBA00004370"/>
    </source>
</evidence>
<comment type="subcellular location">
    <subcellularLocation>
        <location evidence="1">Membrane</location>
    </subcellularLocation>
</comment>
<evidence type="ECO:0000256" key="2">
    <source>
        <dbReference type="ARBA" id="ARBA00022692"/>
    </source>
</evidence>
<keyword evidence="3" id="KW-1133">Transmembrane helix</keyword>
<organism evidence="8 9">
    <name type="scientific">Flavobacterium luteum</name>
    <dbReference type="NCBI Taxonomy" id="2026654"/>
    <lineage>
        <taxon>Bacteria</taxon>
        <taxon>Pseudomonadati</taxon>
        <taxon>Bacteroidota</taxon>
        <taxon>Flavobacteriia</taxon>
        <taxon>Flavobacteriales</taxon>
        <taxon>Flavobacteriaceae</taxon>
        <taxon>Flavobacterium</taxon>
    </lineage>
</organism>
<dbReference type="PANTHER" id="PTHR33734:SF22">
    <property type="entry name" value="MEMBRANE-BOUND LYTIC MUREIN TRANSGLYCOSYLASE D"/>
    <property type="match status" value="1"/>
</dbReference>
<dbReference type="OrthoDB" id="2149800at2"/>
<evidence type="ECO:0000256" key="6">
    <source>
        <dbReference type="SAM" id="SignalP"/>
    </source>
</evidence>
<comment type="caution">
    <text evidence="8">The sequence shown here is derived from an EMBL/GenBank/DDBJ whole genome shotgun (WGS) entry which is preliminary data.</text>
</comment>
<evidence type="ECO:0000256" key="3">
    <source>
        <dbReference type="ARBA" id="ARBA00022989"/>
    </source>
</evidence>
<dbReference type="GO" id="GO:0008932">
    <property type="term" value="F:lytic endotransglycosylase activity"/>
    <property type="evidence" value="ECO:0007669"/>
    <property type="project" value="TreeGrafter"/>
</dbReference>
<dbReference type="AlphaFoldDB" id="A0A7J5ADF6"/>
<keyword evidence="6" id="KW-0732">Signal</keyword>
<feature type="domain" description="LysM" evidence="7">
    <location>
        <begin position="25"/>
        <end position="68"/>
    </location>
</feature>
<evidence type="ECO:0000259" key="7">
    <source>
        <dbReference type="PROSITE" id="PS51782"/>
    </source>
</evidence>
<dbReference type="InterPro" id="IPR018392">
    <property type="entry name" value="LysM"/>
</dbReference>
<protein>
    <submittedName>
        <fullName evidence="8">LysM peptidoglycan-binding domain-containing protein</fullName>
    </submittedName>
</protein>
<dbReference type="PROSITE" id="PS51782">
    <property type="entry name" value="LYSM"/>
    <property type="match status" value="4"/>
</dbReference>
<dbReference type="Pfam" id="PF01094">
    <property type="entry name" value="ANF_receptor"/>
    <property type="match status" value="1"/>
</dbReference>
<feature type="domain" description="LysM" evidence="7">
    <location>
        <begin position="268"/>
        <end position="311"/>
    </location>
</feature>
<dbReference type="SUPFAM" id="SSF54106">
    <property type="entry name" value="LysM domain"/>
    <property type="match status" value="4"/>
</dbReference>
<dbReference type="InterPro" id="IPR036779">
    <property type="entry name" value="LysM_dom_sf"/>
</dbReference>